<dbReference type="GO" id="GO:0043565">
    <property type="term" value="F:sequence-specific DNA binding"/>
    <property type="evidence" value="ECO:0007669"/>
    <property type="project" value="TreeGrafter"/>
</dbReference>
<accession>A0AAD9J371</accession>
<evidence type="ECO:0000313" key="6">
    <source>
        <dbReference type="Proteomes" id="UP001208570"/>
    </source>
</evidence>
<protein>
    <recommendedName>
        <fullName evidence="7">Protein big brother</fullName>
    </recommendedName>
</protein>
<name>A0AAD9J371_9ANNE</name>
<evidence type="ECO:0000256" key="3">
    <source>
        <dbReference type="ARBA" id="ARBA00025734"/>
    </source>
</evidence>
<dbReference type="GO" id="GO:0003713">
    <property type="term" value="F:transcription coactivator activity"/>
    <property type="evidence" value="ECO:0007669"/>
    <property type="project" value="InterPro"/>
</dbReference>
<organism evidence="5 6">
    <name type="scientific">Paralvinella palmiformis</name>
    <dbReference type="NCBI Taxonomy" id="53620"/>
    <lineage>
        <taxon>Eukaryota</taxon>
        <taxon>Metazoa</taxon>
        <taxon>Spiralia</taxon>
        <taxon>Lophotrochozoa</taxon>
        <taxon>Annelida</taxon>
        <taxon>Polychaeta</taxon>
        <taxon>Sedentaria</taxon>
        <taxon>Canalipalpata</taxon>
        <taxon>Terebellida</taxon>
        <taxon>Terebelliformia</taxon>
        <taxon>Alvinellidae</taxon>
        <taxon>Paralvinella</taxon>
    </lineage>
</organism>
<comment type="caution">
    <text evidence="5">The sequence shown here is derived from an EMBL/GenBank/DDBJ whole genome shotgun (WGS) entry which is preliminary data.</text>
</comment>
<dbReference type="InterPro" id="IPR036552">
    <property type="entry name" value="CBF_bsu_sf"/>
</dbReference>
<feature type="compositionally biased region" description="Basic and acidic residues" evidence="4">
    <location>
        <begin position="138"/>
        <end position="159"/>
    </location>
</feature>
<feature type="region of interest" description="Disordered" evidence="4">
    <location>
        <begin position="138"/>
        <end position="205"/>
    </location>
</feature>
<evidence type="ECO:0008006" key="7">
    <source>
        <dbReference type="Google" id="ProtNLM"/>
    </source>
</evidence>
<comment type="subcellular location">
    <subcellularLocation>
        <location evidence="1">Nucleus</location>
    </subcellularLocation>
</comment>
<evidence type="ECO:0000313" key="5">
    <source>
        <dbReference type="EMBL" id="KAK2145277.1"/>
    </source>
</evidence>
<proteinExistence type="inferred from homology"/>
<dbReference type="Proteomes" id="UP001208570">
    <property type="component" value="Unassembled WGS sequence"/>
</dbReference>
<dbReference type="AlphaFoldDB" id="A0AAD9J371"/>
<dbReference type="GO" id="GO:0006357">
    <property type="term" value="P:regulation of transcription by RNA polymerase II"/>
    <property type="evidence" value="ECO:0007669"/>
    <property type="project" value="TreeGrafter"/>
</dbReference>
<sequence>MQFKAPQPQISPNTRRFSCFLHQRLIPRFTGPLPVYTFDLSSRHALIFGISHPEPPPHRCGFADRYNTGARFNASSAEVHLKSQFILNGVCVVWRGWISLQRLDGMGRLEFDHERAQVEDALLREQIEQYNQRLRALEEQRQQQHEQFIRQRQSQHTESETTNGPLSTVQGHGTDAPRHNSRLSPQQPVVADDDDDGGGGGISER</sequence>
<evidence type="ECO:0000256" key="2">
    <source>
        <dbReference type="ARBA" id="ARBA00023242"/>
    </source>
</evidence>
<comment type="similarity">
    <text evidence="3">Belongs to the CBF-beta family.</text>
</comment>
<dbReference type="PANTHER" id="PTHR10276:SF3">
    <property type="entry name" value="CORE-BINDING FACTOR SUBUNIT BETA"/>
    <property type="match status" value="1"/>
</dbReference>
<dbReference type="GO" id="GO:0016513">
    <property type="term" value="C:core-binding factor complex"/>
    <property type="evidence" value="ECO:0007669"/>
    <property type="project" value="TreeGrafter"/>
</dbReference>
<gene>
    <name evidence="5" type="ORF">LSH36_690g01023</name>
</gene>
<dbReference type="PANTHER" id="PTHR10276">
    <property type="entry name" value="CORE-BINDING FACTOR, BETA SUBUNIT"/>
    <property type="match status" value="1"/>
</dbReference>
<dbReference type="SUPFAM" id="SSF50723">
    <property type="entry name" value="Core binding factor beta, CBF"/>
    <property type="match status" value="1"/>
</dbReference>
<evidence type="ECO:0000256" key="4">
    <source>
        <dbReference type="SAM" id="MobiDB-lite"/>
    </source>
</evidence>
<reference evidence="5" key="1">
    <citation type="journal article" date="2023" name="Mol. Biol. Evol.">
        <title>Third-Generation Sequencing Reveals the Adaptive Role of the Epigenome in Three Deep-Sea Polychaetes.</title>
        <authorList>
            <person name="Perez M."/>
            <person name="Aroh O."/>
            <person name="Sun Y."/>
            <person name="Lan Y."/>
            <person name="Juniper S.K."/>
            <person name="Young C.R."/>
            <person name="Angers B."/>
            <person name="Qian P.Y."/>
        </authorList>
    </citation>
    <scope>NUCLEOTIDE SEQUENCE</scope>
    <source>
        <strain evidence="5">P08H-3</strain>
    </source>
</reference>
<evidence type="ECO:0000256" key="1">
    <source>
        <dbReference type="ARBA" id="ARBA00004123"/>
    </source>
</evidence>
<keyword evidence="2" id="KW-0539">Nucleus</keyword>
<dbReference type="EMBL" id="JAODUP010000690">
    <property type="protein sequence ID" value="KAK2145277.1"/>
    <property type="molecule type" value="Genomic_DNA"/>
</dbReference>
<feature type="compositionally biased region" description="Polar residues" evidence="4">
    <location>
        <begin position="160"/>
        <end position="171"/>
    </location>
</feature>
<dbReference type="InterPro" id="IPR003417">
    <property type="entry name" value="CBF_beta"/>
</dbReference>
<keyword evidence="6" id="KW-1185">Reference proteome</keyword>
<dbReference type="Pfam" id="PF02312">
    <property type="entry name" value="CBF_beta"/>
    <property type="match status" value="1"/>
</dbReference>
<dbReference type="Gene3D" id="2.40.250.10">
    <property type="entry name" value="Core binding factor, beta subunit"/>
    <property type="match status" value="1"/>
</dbReference>